<organism evidence="3 4">
    <name type="scientific">Humicola insolens</name>
    <name type="common">Soft-rot fungus</name>
    <dbReference type="NCBI Taxonomy" id="85995"/>
    <lineage>
        <taxon>Eukaryota</taxon>
        <taxon>Fungi</taxon>
        <taxon>Dikarya</taxon>
        <taxon>Ascomycota</taxon>
        <taxon>Pezizomycotina</taxon>
        <taxon>Sordariomycetes</taxon>
        <taxon>Sordariomycetidae</taxon>
        <taxon>Sordariales</taxon>
        <taxon>Chaetomiaceae</taxon>
        <taxon>Mycothermus</taxon>
    </lineage>
</organism>
<dbReference type="EMBL" id="JAZGSY010000125">
    <property type="protein sequence ID" value="KAL1840136.1"/>
    <property type="molecule type" value="Genomic_DNA"/>
</dbReference>
<dbReference type="PANTHER" id="PTHR31904:SF1">
    <property type="entry name" value="BYPASS OF STOP CODON PROTEIN 5-RELATED"/>
    <property type="match status" value="1"/>
</dbReference>
<dbReference type="InterPro" id="IPR022794">
    <property type="entry name" value="Bul1_C"/>
</dbReference>
<dbReference type="PANTHER" id="PTHR31904">
    <property type="entry name" value="BYPASS OF STOP CODON PROTEIN 5-RELATED"/>
    <property type="match status" value="1"/>
</dbReference>
<proteinExistence type="predicted"/>
<dbReference type="InterPro" id="IPR039634">
    <property type="entry name" value="Bul1-like"/>
</dbReference>
<dbReference type="Pfam" id="PF04426">
    <property type="entry name" value="Bul1_C"/>
    <property type="match status" value="1"/>
</dbReference>
<feature type="domain" description="Bul1 C-terminal" evidence="2">
    <location>
        <begin position="362"/>
        <end position="467"/>
    </location>
</feature>
<accession>A0ABR3VG96</accession>
<dbReference type="Proteomes" id="UP001583172">
    <property type="component" value="Unassembled WGS sequence"/>
</dbReference>
<gene>
    <name evidence="3" type="ORF">VTJ49DRAFT_752</name>
</gene>
<sequence length="598" mass="64796">MATRISPKAANSSHSIAPSIVASPKSDIRVVLDDHYASKVFTSLSPVAGHVSITTKRLVAFESIQIVLLGQTKTSFDGMSAPQEITHTFLKMVMPVPESTYPVPRVLEPGETYTVPFNFVIPSQLTINACNHERLADQVQQHHLLLPPTLGGWERDDMGPRMARVEYAIKARVIRDDGDGRKVRVMEACHPINVLPASVEEPPLSVSDSDNLYRMSKTKTLRRSLLATRYGRITAEAIQPGPAVLSPDGRRVMTHPMAHIRLTFEPEESKSSSSARPVLLPGIKSVSAKLAAHTFFSSGTISSFPNLGEWHGLYQLDRRGHYSTSVSLPPATFSEQPGWAPVNVAQQTTSSITRRDSGYAGSDSSSSSGVSIPSSSLSQSVPKLVFRNGQYHRVSQTEEQDDPKKPSQQQQTYTTTLSIPIALPTDKKTLVPTFHSCIASRVYALHLTIALAGSAGEKLALVVPVQVAVGSSSESASTNSPEFTETVATAAAAAEGGGSAESRSTTTTSGTGDQQEHDLPTFEEAAADAHLRPRVLHAPPEWQLRMQEERLQQQQQQQPQRRQGQAQGQLEQHMRGGFEGLVAARVYVEAACGRGCCT</sequence>
<feature type="compositionally biased region" description="Low complexity" evidence="1">
    <location>
        <begin position="358"/>
        <end position="376"/>
    </location>
</feature>
<feature type="region of interest" description="Disordered" evidence="1">
    <location>
        <begin position="490"/>
        <end position="516"/>
    </location>
</feature>
<feature type="compositionally biased region" description="Low complexity" evidence="1">
    <location>
        <begin position="406"/>
        <end position="416"/>
    </location>
</feature>
<protein>
    <recommendedName>
        <fullName evidence="2">Bul1 C-terminal domain-containing protein</fullName>
    </recommendedName>
</protein>
<keyword evidence="4" id="KW-1185">Reference proteome</keyword>
<feature type="region of interest" description="Disordered" evidence="1">
    <location>
        <begin position="548"/>
        <end position="571"/>
    </location>
</feature>
<feature type="region of interest" description="Disordered" evidence="1">
    <location>
        <begin position="394"/>
        <end position="416"/>
    </location>
</feature>
<evidence type="ECO:0000313" key="4">
    <source>
        <dbReference type="Proteomes" id="UP001583172"/>
    </source>
</evidence>
<feature type="region of interest" description="Disordered" evidence="1">
    <location>
        <begin position="333"/>
        <end position="376"/>
    </location>
</feature>
<dbReference type="Gene3D" id="2.60.40.640">
    <property type="match status" value="1"/>
</dbReference>
<evidence type="ECO:0000259" key="2">
    <source>
        <dbReference type="Pfam" id="PF04426"/>
    </source>
</evidence>
<evidence type="ECO:0000256" key="1">
    <source>
        <dbReference type="SAM" id="MobiDB-lite"/>
    </source>
</evidence>
<feature type="compositionally biased region" description="Low complexity" evidence="1">
    <location>
        <begin position="490"/>
        <end position="512"/>
    </location>
</feature>
<feature type="compositionally biased region" description="Low complexity" evidence="1">
    <location>
        <begin position="552"/>
        <end position="571"/>
    </location>
</feature>
<name>A0ABR3VG96_HUMIN</name>
<reference evidence="3 4" key="1">
    <citation type="journal article" date="2024" name="Commun. Biol.">
        <title>Comparative genomic analysis of thermophilic fungi reveals convergent evolutionary adaptations and gene losses.</title>
        <authorList>
            <person name="Steindorff A.S."/>
            <person name="Aguilar-Pontes M.V."/>
            <person name="Robinson A.J."/>
            <person name="Andreopoulos B."/>
            <person name="LaButti K."/>
            <person name="Kuo A."/>
            <person name="Mondo S."/>
            <person name="Riley R."/>
            <person name="Otillar R."/>
            <person name="Haridas S."/>
            <person name="Lipzen A."/>
            <person name="Grimwood J."/>
            <person name="Schmutz J."/>
            <person name="Clum A."/>
            <person name="Reid I.D."/>
            <person name="Moisan M.C."/>
            <person name="Butler G."/>
            <person name="Nguyen T.T.M."/>
            <person name="Dewar K."/>
            <person name="Conant G."/>
            <person name="Drula E."/>
            <person name="Henrissat B."/>
            <person name="Hansel C."/>
            <person name="Singer S."/>
            <person name="Hutchinson M.I."/>
            <person name="de Vries R.P."/>
            <person name="Natvig D.O."/>
            <person name="Powell A.J."/>
            <person name="Tsang A."/>
            <person name="Grigoriev I.V."/>
        </authorList>
    </citation>
    <scope>NUCLEOTIDE SEQUENCE [LARGE SCALE GENOMIC DNA]</scope>
    <source>
        <strain evidence="3 4">CBS 620.91</strain>
    </source>
</reference>
<comment type="caution">
    <text evidence="3">The sequence shown here is derived from an EMBL/GenBank/DDBJ whole genome shotgun (WGS) entry which is preliminary data.</text>
</comment>
<evidence type="ECO:0000313" key="3">
    <source>
        <dbReference type="EMBL" id="KAL1840136.1"/>
    </source>
</evidence>
<dbReference type="InterPro" id="IPR014752">
    <property type="entry name" value="Arrestin-like_C"/>
</dbReference>